<feature type="compositionally biased region" description="Basic and acidic residues" evidence="9">
    <location>
        <begin position="217"/>
        <end position="234"/>
    </location>
</feature>
<feature type="compositionally biased region" description="Basic and acidic residues" evidence="9">
    <location>
        <begin position="567"/>
        <end position="583"/>
    </location>
</feature>
<dbReference type="InterPro" id="IPR012934">
    <property type="entry name" value="Znf_AD"/>
</dbReference>
<dbReference type="Proteomes" id="UP001652620">
    <property type="component" value="Unplaced"/>
</dbReference>
<dbReference type="InterPro" id="IPR013087">
    <property type="entry name" value="Znf_C2H2_type"/>
</dbReference>
<feature type="domain" description="C2H2-type" evidence="10">
    <location>
        <begin position="372"/>
        <end position="401"/>
    </location>
</feature>
<dbReference type="SMART" id="SM00355">
    <property type="entry name" value="ZnF_C2H2"/>
    <property type="match status" value="10"/>
</dbReference>
<organism evidence="12 13">
    <name type="scientific">Bactrocera dorsalis</name>
    <name type="common">Oriental fruit fly</name>
    <name type="synonym">Dacus dorsalis</name>
    <dbReference type="NCBI Taxonomy" id="27457"/>
    <lineage>
        <taxon>Eukaryota</taxon>
        <taxon>Metazoa</taxon>
        <taxon>Ecdysozoa</taxon>
        <taxon>Arthropoda</taxon>
        <taxon>Hexapoda</taxon>
        <taxon>Insecta</taxon>
        <taxon>Pterygota</taxon>
        <taxon>Neoptera</taxon>
        <taxon>Endopterygota</taxon>
        <taxon>Diptera</taxon>
        <taxon>Brachycera</taxon>
        <taxon>Muscomorpha</taxon>
        <taxon>Tephritoidea</taxon>
        <taxon>Tephritidae</taxon>
        <taxon>Bactrocera</taxon>
        <taxon>Bactrocera</taxon>
    </lineage>
</organism>
<feature type="region of interest" description="Disordered" evidence="9">
    <location>
        <begin position="766"/>
        <end position="788"/>
    </location>
</feature>
<keyword evidence="6" id="KW-0539">Nucleus</keyword>
<feature type="domain" description="C2H2-type" evidence="10">
    <location>
        <begin position="967"/>
        <end position="994"/>
    </location>
</feature>
<feature type="binding site" evidence="8">
    <location>
        <position position="11"/>
    </location>
    <ligand>
        <name>Zn(2+)</name>
        <dbReference type="ChEBI" id="CHEBI:29105"/>
    </ligand>
</feature>
<feature type="region of interest" description="Disordered" evidence="9">
    <location>
        <begin position="212"/>
        <end position="257"/>
    </location>
</feature>
<feature type="binding site" evidence="8">
    <location>
        <position position="54"/>
    </location>
    <ligand>
        <name>Zn(2+)</name>
        <dbReference type="ChEBI" id="CHEBI:29105"/>
    </ligand>
</feature>
<evidence type="ECO:0000259" key="10">
    <source>
        <dbReference type="PROSITE" id="PS50157"/>
    </source>
</evidence>
<feature type="domain" description="ZAD" evidence="11">
    <location>
        <begin position="454"/>
        <end position="528"/>
    </location>
</feature>
<evidence type="ECO:0000256" key="7">
    <source>
        <dbReference type="PROSITE-ProRule" id="PRU00042"/>
    </source>
</evidence>
<dbReference type="Pfam" id="PF07776">
    <property type="entry name" value="zf-AD"/>
    <property type="match status" value="2"/>
</dbReference>
<feature type="binding site" evidence="8">
    <location>
        <position position="8"/>
    </location>
    <ligand>
        <name>Zn(2+)</name>
        <dbReference type="ChEBI" id="CHEBI:29105"/>
    </ligand>
</feature>
<evidence type="ECO:0000256" key="6">
    <source>
        <dbReference type="ARBA" id="ARBA00023242"/>
    </source>
</evidence>
<dbReference type="PANTHER" id="PTHR24394:SF58">
    <property type="entry name" value="ZINC FINGER AND BTB DOMAIN CONTAINING 33"/>
    <property type="match status" value="1"/>
</dbReference>
<feature type="domain" description="C2H2-type" evidence="10">
    <location>
        <begin position="316"/>
        <end position="343"/>
    </location>
</feature>
<feature type="binding site" evidence="8">
    <location>
        <position position="459"/>
    </location>
    <ligand>
        <name>Zn(2+)</name>
        <dbReference type="ChEBI" id="CHEBI:29105"/>
    </ligand>
</feature>
<feature type="domain" description="C2H2-type" evidence="10">
    <location>
        <begin position="260"/>
        <end position="287"/>
    </location>
</feature>
<feature type="binding site" evidence="8">
    <location>
        <position position="456"/>
    </location>
    <ligand>
        <name>Zn(2+)</name>
        <dbReference type="ChEBI" id="CHEBI:29105"/>
    </ligand>
</feature>
<sequence>MRQDLKLCRLCAGCCENKTTTSLFDRSRKSELRRIFQLTNIQLKNLSNLPSAMCSDCEKELERAYEFRNRCISAQTYFSSSEYMCHFDRRHRQKQISGDNSIKESTSLKVEFLSYTKQNESRQRQIANSMEKESTSVKDEFLSYSEEIETADLDFNTHSGYILQAAVESECDFDALNEGEVEHDDAQVELENQSMKNSDHELLLSNKTRAVFEENEEKDRGHEEIISQPDKSDNNGEDPQSDDNQKTEAKEEKPNKPRTYICDQCGNNFKYRSHFYSHIKRHAGVKPLQCEVCPNKFFTEGELKRHMRRHTGERPFPCQYCERRFTDYSTRIKHERTHTNERPFGCPQCGKAFTTSYVLKNHMLVHTGERSFKCTLCNKSFQRQTHLIVHTRSLIHKQNVERQQQTNLKVKCFSLTKPSLNLISANLLEYKQTLSRKRGRYIWMPVMEISIKWNICRVCLAEEGQNHNAKYILIDSKIVKQVYDITGVQMETSDNQPDKICRKCLLLLKYAYHFRTTCRNSEEYLQSVIQKTKSATSMLKMDKQRERSVELLEEIFHEDVEFISLNEQRDPETEEYFDTKEDSLPSPLAVSEKIGDSRDNSKPHLTSTTPSTSLVSKKQEYHRKDSATHTASYEESNDDKKNHDNNVDLNSADRNINKKHNETTANQKFIGQDDEESEVDGVYRNRKTNYKQRHLQLPNRKLSKAQKGSNCSDQILAAQDSEEDELADFEDSKTNSKQTPLRFQKTKYNTESSVDTLDYADDNKIGDEDIVDENNDYNSNNCNKEDDIDNSVNTEIRIDKLRTSTNSPTHEAETKHQTEEELYYVIEEPVKAEESSNSQIEDVELDVNADAGIQLIDNYEEIDGCEEGEEPEYVDAETPRSVVQIEEYLIDEIETESVLPHELELNEDQLTKRPSSTTIKIRDRASPHIRRKGNDSYLFSCDVCGNHFTSRSLRNYHMRIHRKEKNFECELCFKRFTAACNLTAHMRIHTGEKPYECKYCLRRFTDRSTHVKHERIHTNEKPFQCNICGKSFALSTTLRTHEKVHTNEKPFKCEPCEKSFKLPHQLKSHLLTNQHKNIVTANELGNYN</sequence>
<dbReference type="SUPFAM" id="SSF57716">
    <property type="entry name" value="Glucocorticoid receptor-like (DNA-binding domain)"/>
    <property type="match status" value="2"/>
</dbReference>
<dbReference type="InterPro" id="IPR036236">
    <property type="entry name" value="Znf_C2H2_sf"/>
</dbReference>
<comment type="subcellular location">
    <subcellularLocation>
        <location evidence="1">Nucleus</location>
    </subcellularLocation>
</comment>
<feature type="binding site" evidence="8">
    <location>
        <position position="501"/>
    </location>
    <ligand>
        <name>Zn(2+)</name>
        <dbReference type="ChEBI" id="CHEBI:29105"/>
    </ligand>
</feature>
<evidence type="ECO:0000256" key="1">
    <source>
        <dbReference type="ARBA" id="ARBA00004123"/>
    </source>
</evidence>
<reference evidence="13" key="1">
    <citation type="submission" date="2025-08" db="UniProtKB">
        <authorList>
            <consortium name="RefSeq"/>
        </authorList>
    </citation>
    <scope>IDENTIFICATION</scope>
    <source>
        <tissue evidence="13">Adult</tissue>
    </source>
</reference>
<dbReference type="GeneID" id="105230888"/>
<evidence type="ECO:0000256" key="3">
    <source>
        <dbReference type="ARBA" id="ARBA00022737"/>
    </source>
</evidence>
<dbReference type="PROSITE" id="PS50157">
    <property type="entry name" value="ZINC_FINGER_C2H2_2"/>
    <property type="match status" value="10"/>
</dbReference>
<dbReference type="SUPFAM" id="SSF57667">
    <property type="entry name" value="beta-beta-alpha zinc fingers"/>
    <property type="match status" value="6"/>
</dbReference>
<feature type="domain" description="C2H2-type" evidence="10">
    <location>
        <begin position="1051"/>
        <end position="1075"/>
    </location>
</feature>
<keyword evidence="2 8" id="KW-0479">Metal-binding</keyword>
<dbReference type="SMART" id="SM00868">
    <property type="entry name" value="zf-AD"/>
    <property type="match status" value="2"/>
</dbReference>
<dbReference type="Gene3D" id="3.30.160.60">
    <property type="entry name" value="Classic Zinc Finger"/>
    <property type="match status" value="10"/>
</dbReference>
<dbReference type="PROSITE" id="PS51915">
    <property type="entry name" value="ZAD"/>
    <property type="match status" value="2"/>
</dbReference>
<keyword evidence="5 8" id="KW-0862">Zinc</keyword>
<evidence type="ECO:0000313" key="12">
    <source>
        <dbReference type="Proteomes" id="UP001652620"/>
    </source>
</evidence>
<dbReference type="RefSeq" id="XP_011210200.2">
    <property type="nucleotide sequence ID" value="XM_011211898.4"/>
</dbReference>
<feature type="compositionally biased region" description="Basic and acidic residues" evidence="9">
    <location>
        <begin position="593"/>
        <end position="602"/>
    </location>
</feature>
<feature type="compositionally biased region" description="Basic and acidic residues" evidence="9">
    <location>
        <begin position="243"/>
        <end position="255"/>
    </location>
</feature>
<dbReference type="PROSITE" id="PS00028">
    <property type="entry name" value="ZINC_FINGER_C2H2_1"/>
    <property type="match status" value="10"/>
</dbReference>
<name>A0A6I9W0M0_BACDO</name>
<keyword evidence="4 7" id="KW-0863">Zinc-finger</keyword>
<feature type="domain" description="C2H2-type" evidence="10">
    <location>
        <begin position="344"/>
        <end position="371"/>
    </location>
</feature>
<keyword evidence="12" id="KW-1185">Reference proteome</keyword>
<dbReference type="Gene3D" id="3.40.1800.20">
    <property type="match status" value="2"/>
</dbReference>
<feature type="binding site" evidence="8">
    <location>
        <position position="504"/>
    </location>
    <ligand>
        <name>Zn(2+)</name>
        <dbReference type="ChEBI" id="CHEBI:29105"/>
    </ligand>
</feature>
<dbReference type="OrthoDB" id="6077919at2759"/>
<evidence type="ECO:0000256" key="9">
    <source>
        <dbReference type="SAM" id="MobiDB-lite"/>
    </source>
</evidence>
<feature type="domain" description="C2H2-type" evidence="10">
    <location>
        <begin position="939"/>
        <end position="966"/>
    </location>
</feature>
<feature type="domain" description="C2H2-type" evidence="10">
    <location>
        <begin position="995"/>
        <end position="1022"/>
    </location>
</feature>
<evidence type="ECO:0000256" key="8">
    <source>
        <dbReference type="PROSITE-ProRule" id="PRU01263"/>
    </source>
</evidence>
<dbReference type="Pfam" id="PF00096">
    <property type="entry name" value="zf-C2H2"/>
    <property type="match status" value="5"/>
</dbReference>
<feature type="domain" description="C2H2-type" evidence="10">
    <location>
        <begin position="288"/>
        <end position="315"/>
    </location>
</feature>
<evidence type="ECO:0000256" key="5">
    <source>
        <dbReference type="ARBA" id="ARBA00022833"/>
    </source>
</evidence>
<accession>A0A6I9W0M0</accession>
<evidence type="ECO:0000256" key="4">
    <source>
        <dbReference type="ARBA" id="ARBA00022771"/>
    </source>
</evidence>
<gene>
    <name evidence="13" type="primary">LOC105230888</name>
</gene>
<feature type="compositionally biased region" description="Basic and acidic residues" evidence="9">
    <location>
        <begin position="617"/>
        <end position="627"/>
    </location>
</feature>
<feature type="binding site" evidence="8">
    <location>
        <position position="57"/>
    </location>
    <ligand>
        <name>Zn(2+)</name>
        <dbReference type="ChEBI" id="CHEBI:29105"/>
    </ligand>
</feature>
<feature type="domain" description="C2H2-type" evidence="10">
    <location>
        <begin position="1023"/>
        <end position="1050"/>
    </location>
</feature>
<dbReference type="PANTHER" id="PTHR24394">
    <property type="entry name" value="ZINC FINGER PROTEIN"/>
    <property type="match status" value="1"/>
</dbReference>
<feature type="domain" description="ZAD" evidence="11">
    <location>
        <begin position="6"/>
        <end position="81"/>
    </location>
</feature>
<keyword evidence="3" id="KW-0677">Repeat</keyword>
<feature type="compositionally biased region" description="Low complexity" evidence="9">
    <location>
        <begin position="603"/>
        <end position="616"/>
    </location>
</feature>
<protein>
    <submittedName>
        <fullName evidence="13">Uncharacterized protein LOC105230888</fullName>
    </submittedName>
</protein>
<evidence type="ECO:0000259" key="11">
    <source>
        <dbReference type="PROSITE" id="PS51915"/>
    </source>
</evidence>
<evidence type="ECO:0000313" key="13">
    <source>
        <dbReference type="RefSeq" id="XP_011210200.2"/>
    </source>
</evidence>
<proteinExistence type="predicted"/>
<evidence type="ECO:0000256" key="2">
    <source>
        <dbReference type="ARBA" id="ARBA00022723"/>
    </source>
</evidence>
<feature type="region of interest" description="Disordered" evidence="9">
    <location>
        <begin position="567"/>
        <end position="678"/>
    </location>
</feature>